<accession>A0ABW5DZJ8</accession>
<keyword evidence="1" id="KW-0547">Nucleotide-binding</keyword>
<dbReference type="RefSeq" id="WP_377094926.1">
    <property type="nucleotide sequence ID" value="NZ_JBHSJM010000001.1"/>
</dbReference>
<protein>
    <submittedName>
        <fullName evidence="9">GTP-binding protein</fullName>
    </submittedName>
</protein>
<gene>
    <name evidence="9" type="ORF">ACFSQZ_01750</name>
</gene>
<evidence type="ECO:0000256" key="3">
    <source>
        <dbReference type="ARBA" id="ARBA00023186"/>
    </source>
</evidence>
<evidence type="ECO:0000313" key="9">
    <source>
        <dbReference type="EMBL" id="MFD2275179.1"/>
    </source>
</evidence>
<feature type="domain" description="CobW/HypB/UreG nucleotide-binding" evidence="7">
    <location>
        <begin position="13"/>
        <end position="185"/>
    </location>
</feature>
<evidence type="ECO:0000256" key="1">
    <source>
        <dbReference type="ARBA" id="ARBA00022741"/>
    </source>
</evidence>
<evidence type="ECO:0000259" key="7">
    <source>
        <dbReference type="Pfam" id="PF02492"/>
    </source>
</evidence>
<evidence type="ECO:0000259" key="8">
    <source>
        <dbReference type="Pfam" id="PF07683"/>
    </source>
</evidence>
<reference evidence="10" key="1">
    <citation type="journal article" date="2019" name="Int. J. Syst. Evol. Microbiol.">
        <title>The Global Catalogue of Microorganisms (GCM) 10K type strain sequencing project: providing services to taxonomists for standard genome sequencing and annotation.</title>
        <authorList>
            <consortium name="The Broad Institute Genomics Platform"/>
            <consortium name="The Broad Institute Genome Sequencing Center for Infectious Disease"/>
            <person name="Wu L."/>
            <person name="Ma J."/>
        </authorList>
    </citation>
    <scope>NUCLEOTIDE SEQUENCE [LARGE SCALE GENOMIC DNA]</scope>
    <source>
        <strain evidence="10">JCM 16545</strain>
    </source>
</reference>
<dbReference type="SUPFAM" id="SSF52540">
    <property type="entry name" value="P-loop containing nucleoside triphosphate hydrolases"/>
    <property type="match status" value="1"/>
</dbReference>
<dbReference type="Gene3D" id="3.30.1220.10">
    <property type="entry name" value="CobW-like, C-terminal domain"/>
    <property type="match status" value="1"/>
</dbReference>
<keyword evidence="3" id="KW-0143">Chaperone</keyword>
<dbReference type="InterPro" id="IPR027417">
    <property type="entry name" value="P-loop_NTPase"/>
</dbReference>
<dbReference type="InterPro" id="IPR051316">
    <property type="entry name" value="Zinc-reg_GTPase_activator"/>
</dbReference>
<dbReference type="SUPFAM" id="SSF90002">
    <property type="entry name" value="Hypothetical protein YjiA, C-terminal domain"/>
    <property type="match status" value="1"/>
</dbReference>
<evidence type="ECO:0000256" key="5">
    <source>
        <dbReference type="ARBA" id="ARBA00045658"/>
    </source>
</evidence>
<evidence type="ECO:0000256" key="2">
    <source>
        <dbReference type="ARBA" id="ARBA00022801"/>
    </source>
</evidence>
<organism evidence="9 10">
    <name type="scientific">Rubritalea spongiae</name>
    <dbReference type="NCBI Taxonomy" id="430797"/>
    <lineage>
        <taxon>Bacteria</taxon>
        <taxon>Pseudomonadati</taxon>
        <taxon>Verrucomicrobiota</taxon>
        <taxon>Verrucomicrobiia</taxon>
        <taxon>Verrucomicrobiales</taxon>
        <taxon>Rubritaleaceae</taxon>
        <taxon>Rubritalea</taxon>
    </lineage>
</organism>
<dbReference type="InterPro" id="IPR036627">
    <property type="entry name" value="CobW-likC_sf"/>
</dbReference>
<dbReference type="Pfam" id="PF02492">
    <property type="entry name" value="cobW"/>
    <property type="match status" value="1"/>
</dbReference>
<dbReference type="Gene3D" id="3.40.50.300">
    <property type="entry name" value="P-loop containing nucleotide triphosphate hydrolases"/>
    <property type="match status" value="1"/>
</dbReference>
<evidence type="ECO:0000256" key="4">
    <source>
        <dbReference type="ARBA" id="ARBA00034320"/>
    </source>
</evidence>
<evidence type="ECO:0000256" key="6">
    <source>
        <dbReference type="ARBA" id="ARBA00049117"/>
    </source>
</evidence>
<comment type="catalytic activity">
    <reaction evidence="6">
        <text>GTP + H2O = GDP + phosphate + H(+)</text>
        <dbReference type="Rhea" id="RHEA:19669"/>
        <dbReference type="ChEBI" id="CHEBI:15377"/>
        <dbReference type="ChEBI" id="CHEBI:15378"/>
        <dbReference type="ChEBI" id="CHEBI:37565"/>
        <dbReference type="ChEBI" id="CHEBI:43474"/>
        <dbReference type="ChEBI" id="CHEBI:58189"/>
    </reaction>
    <physiologicalReaction direction="left-to-right" evidence="6">
        <dbReference type="Rhea" id="RHEA:19670"/>
    </physiologicalReaction>
</comment>
<keyword evidence="2" id="KW-0378">Hydrolase</keyword>
<dbReference type="InterPro" id="IPR003495">
    <property type="entry name" value="CobW/HypB/UreG_nucleotide-bd"/>
</dbReference>
<dbReference type="InterPro" id="IPR011629">
    <property type="entry name" value="CobW-like_C"/>
</dbReference>
<name>A0ABW5DZJ8_9BACT</name>
<comment type="similarity">
    <text evidence="4">Belongs to the SIMIBI class G3E GTPase family. ZNG1 subfamily.</text>
</comment>
<dbReference type="Pfam" id="PF07683">
    <property type="entry name" value="CobW_C"/>
    <property type="match status" value="1"/>
</dbReference>
<sequence length="327" mass="36566">MISLARVVEMRPSILISGFLGAGKTTLLRTLLLALRESDIKADVILNDFANAEIDSETLREDAASVEALGASCACCEGMEFLVDMVTKTAQSDNTILLTELNGTADPLPIVESFTLLENKFKLYPRWHVCVIDARHFEQRAYHNFLEKDQLETASHYIISHSEDVSPERLREVQDRLKSILPAATLTTPAKLAKSATELALTKKKCVLNEQNPSPTKLKKSPYHHLSHQFTACQIQILERVEHNDILKWLEALPEQVMRAKALLDLKDDTEKRYLYERIGSHIPKTPYPVPIRGTVPSSAILIGPDLDPEALLELTQSHLTPDASLI</sequence>
<feature type="domain" description="CobW C-terminal" evidence="8">
    <location>
        <begin position="239"/>
        <end position="315"/>
    </location>
</feature>
<comment type="caution">
    <text evidence="9">The sequence shown here is derived from an EMBL/GenBank/DDBJ whole genome shotgun (WGS) entry which is preliminary data.</text>
</comment>
<dbReference type="EMBL" id="JBHUJC010000003">
    <property type="protein sequence ID" value="MFD2275179.1"/>
    <property type="molecule type" value="Genomic_DNA"/>
</dbReference>
<dbReference type="PANTHER" id="PTHR13748">
    <property type="entry name" value="COBW-RELATED"/>
    <property type="match status" value="1"/>
</dbReference>
<keyword evidence="10" id="KW-1185">Reference proteome</keyword>
<dbReference type="PANTHER" id="PTHR13748:SF62">
    <property type="entry name" value="COBW DOMAIN-CONTAINING PROTEIN"/>
    <property type="match status" value="1"/>
</dbReference>
<proteinExistence type="inferred from homology"/>
<comment type="function">
    <text evidence="5">Zinc chaperone that directly transfers zinc cofactor to target proteins, thereby activating them. Zinc is transferred from the CXCC motif in the GTPase domain to the zinc binding site in target proteins in a process requiring GTP hydrolysis.</text>
</comment>
<evidence type="ECO:0000313" key="10">
    <source>
        <dbReference type="Proteomes" id="UP001597297"/>
    </source>
</evidence>
<dbReference type="Proteomes" id="UP001597297">
    <property type="component" value="Unassembled WGS sequence"/>
</dbReference>